<proteinExistence type="predicted"/>
<dbReference type="SUPFAM" id="SSF55048">
    <property type="entry name" value="Probable ACP-binding domain of malonyl-CoA ACP transacylase"/>
    <property type="match status" value="1"/>
</dbReference>
<dbReference type="InterPro" id="IPR050444">
    <property type="entry name" value="Polyketide_Synthase"/>
</dbReference>
<evidence type="ECO:0000259" key="2">
    <source>
        <dbReference type="SMART" id="SM00827"/>
    </source>
</evidence>
<dbReference type="PANTHER" id="PTHR45681">
    <property type="entry name" value="POLYKETIDE SYNTHASE 44-RELATED"/>
    <property type="match status" value="1"/>
</dbReference>
<accession>A0ABN8NXW8</accession>
<dbReference type="Pfam" id="PF00698">
    <property type="entry name" value="Acyl_transf_1"/>
    <property type="match status" value="1"/>
</dbReference>
<sequence length="250" mass="27465">MNSRDPKFVFIFGGQGLEWYSMGRQLIQNEVVFKDAIFAVSDLVKVLGQPWSLFEELMASEDESKMAESSVAQLTTFAVQYATAELLKSWRLHPAAVLGQSLGECAAACVAGIITLKEAVHLVLIRSTLQDECPKNGRMAAVGMSEDQTRKLLSDLQLSVSLSITAVNDPTSVTVAGDSQSVNALGQYLKTHAKNTFWRVFGTKRAFHSPHMDIIQKPFKAAMRQIKLNPRPSKIPIYSTVEGKAISGEM</sequence>
<reference evidence="3 4" key="1">
    <citation type="submission" date="2022-05" db="EMBL/GenBank/DDBJ databases">
        <authorList>
            <consortium name="Genoscope - CEA"/>
            <person name="William W."/>
        </authorList>
    </citation>
    <scope>NUCLEOTIDE SEQUENCE [LARGE SCALE GENOMIC DNA]</scope>
</reference>
<comment type="caution">
    <text evidence="3">The sequence shown here is derived from an EMBL/GenBank/DDBJ whole genome shotgun (WGS) entry which is preliminary data.</text>
</comment>
<protein>
    <recommendedName>
        <fullName evidence="2">Malonyl-CoA:ACP transacylase (MAT) domain-containing protein</fullName>
    </recommendedName>
</protein>
<dbReference type="EMBL" id="CALNXK010000042">
    <property type="protein sequence ID" value="CAH3126413.1"/>
    <property type="molecule type" value="Genomic_DNA"/>
</dbReference>
<organism evidence="3 4">
    <name type="scientific">Porites lobata</name>
    <dbReference type="NCBI Taxonomy" id="104759"/>
    <lineage>
        <taxon>Eukaryota</taxon>
        <taxon>Metazoa</taxon>
        <taxon>Cnidaria</taxon>
        <taxon>Anthozoa</taxon>
        <taxon>Hexacorallia</taxon>
        <taxon>Scleractinia</taxon>
        <taxon>Fungiina</taxon>
        <taxon>Poritidae</taxon>
        <taxon>Porites</taxon>
    </lineage>
</organism>
<evidence type="ECO:0000313" key="3">
    <source>
        <dbReference type="EMBL" id="CAH3126413.1"/>
    </source>
</evidence>
<dbReference type="InterPro" id="IPR001227">
    <property type="entry name" value="Ac_transferase_dom_sf"/>
</dbReference>
<feature type="domain" description="Malonyl-CoA:ACP transacylase (MAT)" evidence="2">
    <location>
        <begin position="11"/>
        <end position="250"/>
    </location>
</feature>
<keyword evidence="1" id="KW-0808">Transferase</keyword>
<dbReference type="SUPFAM" id="SSF52151">
    <property type="entry name" value="FabD/lysophospholipase-like"/>
    <property type="match status" value="1"/>
</dbReference>
<evidence type="ECO:0000256" key="1">
    <source>
        <dbReference type="ARBA" id="ARBA00022679"/>
    </source>
</evidence>
<dbReference type="Proteomes" id="UP001159405">
    <property type="component" value="Unassembled WGS sequence"/>
</dbReference>
<dbReference type="InterPro" id="IPR014043">
    <property type="entry name" value="Acyl_transferase_dom"/>
</dbReference>
<dbReference type="SMART" id="SM00827">
    <property type="entry name" value="PKS_AT"/>
    <property type="match status" value="1"/>
</dbReference>
<keyword evidence="4" id="KW-1185">Reference proteome</keyword>
<dbReference type="InterPro" id="IPR016036">
    <property type="entry name" value="Malonyl_transacylase_ACP-bd"/>
</dbReference>
<dbReference type="InterPro" id="IPR016035">
    <property type="entry name" value="Acyl_Trfase/lysoPLipase"/>
</dbReference>
<dbReference type="PANTHER" id="PTHR45681:SF6">
    <property type="entry name" value="POLYKETIDE SYNTHASE 37"/>
    <property type="match status" value="1"/>
</dbReference>
<dbReference type="Gene3D" id="3.40.366.10">
    <property type="entry name" value="Malonyl-Coenzyme A Acyl Carrier Protein, domain 2"/>
    <property type="match status" value="1"/>
</dbReference>
<gene>
    <name evidence="3" type="ORF">PLOB_00032399</name>
</gene>
<evidence type="ECO:0000313" key="4">
    <source>
        <dbReference type="Proteomes" id="UP001159405"/>
    </source>
</evidence>
<name>A0ABN8NXW8_9CNID</name>
<feature type="non-terminal residue" evidence="3">
    <location>
        <position position="250"/>
    </location>
</feature>